<feature type="transmembrane region" description="Helical" evidence="6">
    <location>
        <begin position="722"/>
        <end position="741"/>
    </location>
</feature>
<protein>
    <recommendedName>
        <fullName evidence="6">Transmembrane channel-like protein</fullName>
    </recommendedName>
</protein>
<comment type="caution">
    <text evidence="9">The sequence shown here is derived from an EMBL/GenBank/DDBJ whole genome shotgun (WGS) entry which is preliminary data.</text>
</comment>
<evidence type="ECO:0000256" key="3">
    <source>
        <dbReference type="ARBA" id="ARBA00022692"/>
    </source>
</evidence>
<evidence type="ECO:0000256" key="2">
    <source>
        <dbReference type="ARBA" id="ARBA00006510"/>
    </source>
</evidence>
<feature type="compositionally biased region" description="Basic and acidic residues" evidence="7">
    <location>
        <begin position="858"/>
        <end position="868"/>
    </location>
</feature>
<keyword evidence="4 6" id="KW-1133">Transmembrane helix</keyword>
<keyword evidence="10" id="KW-1185">Reference proteome</keyword>
<dbReference type="Pfam" id="PF07810">
    <property type="entry name" value="TMC"/>
    <property type="match status" value="1"/>
</dbReference>
<accession>A0A8T2IN02</accession>
<dbReference type="Proteomes" id="UP000812440">
    <property type="component" value="Chromosome 9"/>
</dbReference>
<gene>
    <name evidence="9" type="ORF">GDO86_017301</name>
</gene>
<feature type="compositionally biased region" description="Polar residues" evidence="7">
    <location>
        <begin position="31"/>
        <end position="42"/>
    </location>
</feature>
<feature type="transmembrane region" description="Helical" evidence="6">
    <location>
        <begin position="260"/>
        <end position="287"/>
    </location>
</feature>
<feature type="transmembrane region" description="Helical" evidence="6">
    <location>
        <begin position="603"/>
        <end position="629"/>
    </location>
</feature>
<sequence length="896" mass="103854">MIMAYTYNDGFMNSAYHDSETLEMDRGPYSRSFSGQKSSFYNPNPYDDSEFRFSEQLQERRYNQRLFPRSAVQQEPDYNPSVPQYFAPKTNPYGGEHSNPSFDPDSDTISPYNYGSSEEHPFSNRDIDHHEEATNLRRRTVRKSTIPLEPNVSEVELALEKQEHEKLFEKLAEMSSADTAKEIRKLPATLKEKQDLRFKVFKLKHKSSNDGFRMDCCGGCLQSIRKWFQRFKQFTADIFELLQLWHRTLKVIESKFGSSVLSYFIFLKWLLLFNIFSFIVNFSFITIPQFVDMEPNNLSFTGLELLTGEGYFQDTVLYYGFYTNSTIRKSANLAPYDMQLAYIFTIGLYLAACFLILLFSMAKSFRRNFINPASFSGNATKILCSWDFSITNEKAVKLKRKNLSTQIKEDLAEKLQEKLKLTIGKKITRFLIHLVAWFVSTGIAVGCCAGVYYLCLNLKYTQNASTNELMKQAATLLVPVVVSLINVVMPLVYAMFFLVEKYKYPRHETYVEIIRNVILKISMIGILCYYWLQSVAESQYECWESFVGQDIYRLVVIDFIFALIGSFFGEFIRRIIGTHCCKKLGMPEFDIARNVLDLIYAQTLAWIGIFFSPLLPIIQIIKLFLIFYVKKVSLMMNCTAPRRAWRAAQMMTVFIFILFFPSFAGVLCVIGVTVWRRQPSLHCGPFQGLETPYKSISNWVMFLKIPNNSQWVVWIYENIVESVLFFYILTLIVLIISYLYWQIVRGRKMMVKHLYQQIANEGKDKTFLLQELRKSQNLNSEPVGTLRREIQPSNGTLQVFNEHIPHMQRSESVGTSDALALAMRARQQAEMEEKSSVPNVRDQENNGYYPNSSGVNRTTEHQEFDRESSWGSGSHSDAIAMVMRERQLAERELPTG</sequence>
<evidence type="ECO:0000256" key="1">
    <source>
        <dbReference type="ARBA" id="ARBA00004141"/>
    </source>
</evidence>
<dbReference type="GO" id="GO:0005886">
    <property type="term" value="C:plasma membrane"/>
    <property type="evidence" value="ECO:0007669"/>
    <property type="project" value="InterPro"/>
</dbReference>
<feature type="transmembrane region" description="Helical" evidence="6">
    <location>
        <begin position="552"/>
        <end position="572"/>
    </location>
</feature>
<dbReference type="PANTHER" id="PTHR23302:SF5">
    <property type="entry name" value="TRANSMEMBRANE CHANNEL-LIKE PROTEIN 5"/>
    <property type="match status" value="1"/>
</dbReference>
<dbReference type="OrthoDB" id="1936208at2759"/>
<feature type="transmembrane region" description="Helical" evidence="6">
    <location>
        <begin position="649"/>
        <end position="675"/>
    </location>
</feature>
<evidence type="ECO:0000259" key="8">
    <source>
        <dbReference type="Pfam" id="PF07810"/>
    </source>
</evidence>
<feature type="domain" description="TMC" evidence="8">
    <location>
        <begin position="542"/>
        <end position="648"/>
    </location>
</feature>
<feature type="compositionally biased region" description="Polar residues" evidence="7">
    <location>
        <begin position="107"/>
        <end position="116"/>
    </location>
</feature>
<evidence type="ECO:0000256" key="5">
    <source>
        <dbReference type="ARBA" id="ARBA00023136"/>
    </source>
</evidence>
<dbReference type="GO" id="GO:0008381">
    <property type="term" value="F:mechanosensitive monoatomic ion channel activity"/>
    <property type="evidence" value="ECO:0007669"/>
    <property type="project" value="TreeGrafter"/>
</dbReference>
<evidence type="ECO:0000313" key="10">
    <source>
        <dbReference type="Proteomes" id="UP000812440"/>
    </source>
</evidence>
<comment type="subcellular location">
    <subcellularLocation>
        <location evidence="1 6">Membrane</location>
        <topology evidence="1 6">Multi-pass membrane protein</topology>
    </subcellularLocation>
</comment>
<dbReference type="InterPro" id="IPR038900">
    <property type="entry name" value="TMC"/>
</dbReference>
<feature type="transmembrane region" description="Helical" evidence="6">
    <location>
        <begin position="340"/>
        <end position="359"/>
    </location>
</feature>
<organism evidence="9 10">
    <name type="scientific">Hymenochirus boettgeri</name>
    <name type="common">Congo dwarf clawed frog</name>
    <dbReference type="NCBI Taxonomy" id="247094"/>
    <lineage>
        <taxon>Eukaryota</taxon>
        <taxon>Metazoa</taxon>
        <taxon>Chordata</taxon>
        <taxon>Craniata</taxon>
        <taxon>Vertebrata</taxon>
        <taxon>Euteleostomi</taxon>
        <taxon>Amphibia</taxon>
        <taxon>Batrachia</taxon>
        <taxon>Anura</taxon>
        <taxon>Pipoidea</taxon>
        <taxon>Pipidae</taxon>
        <taxon>Pipinae</taxon>
        <taxon>Hymenochirus</taxon>
    </lineage>
</organism>
<dbReference type="InterPro" id="IPR012496">
    <property type="entry name" value="TMC_dom"/>
</dbReference>
<evidence type="ECO:0000256" key="6">
    <source>
        <dbReference type="RuleBase" id="RU310713"/>
    </source>
</evidence>
<feature type="compositionally biased region" description="Basic and acidic residues" evidence="7">
    <location>
        <begin position="117"/>
        <end position="130"/>
    </location>
</feature>
<keyword evidence="3 6" id="KW-0812">Transmembrane</keyword>
<evidence type="ECO:0000256" key="7">
    <source>
        <dbReference type="SAM" id="MobiDB-lite"/>
    </source>
</evidence>
<feature type="transmembrane region" description="Helical" evidence="6">
    <location>
        <begin position="510"/>
        <end position="532"/>
    </location>
</feature>
<feature type="compositionally biased region" description="Basic and acidic residues" evidence="7">
    <location>
        <begin position="883"/>
        <end position="896"/>
    </location>
</feature>
<name>A0A8T2IN02_9PIPI</name>
<dbReference type="EMBL" id="JAACNH010000009">
    <property type="protein sequence ID" value="KAG8432977.1"/>
    <property type="molecule type" value="Genomic_DNA"/>
</dbReference>
<feature type="transmembrane region" description="Helical" evidence="6">
    <location>
        <begin position="430"/>
        <end position="454"/>
    </location>
</feature>
<dbReference type="AlphaFoldDB" id="A0A8T2IN02"/>
<reference evidence="9" key="1">
    <citation type="thesis" date="2020" institute="ProQuest LLC" country="789 East Eisenhower Parkway, Ann Arbor, MI, USA">
        <title>Comparative Genomics and Chromosome Evolution.</title>
        <authorList>
            <person name="Mudd A.B."/>
        </authorList>
    </citation>
    <scope>NUCLEOTIDE SEQUENCE</scope>
    <source>
        <strain evidence="9">Female2</strain>
        <tissue evidence="9">Blood</tissue>
    </source>
</reference>
<feature type="region of interest" description="Disordered" evidence="7">
    <location>
        <begin position="27"/>
        <end position="49"/>
    </location>
</feature>
<feature type="region of interest" description="Disordered" evidence="7">
    <location>
        <begin position="830"/>
        <end position="896"/>
    </location>
</feature>
<feature type="compositionally biased region" description="Polar residues" evidence="7">
    <location>
        <begin position="845"/>
        <end position="857"/>
    </location>
</feature>
<keyword evidence="5 6" id="KW-0472">Membrane</keyword>
<dbReference type="PANTHER" id="PTHR23302">
    <property type="entry name" value="TRANSMEMBRANE CHANNEL-RELATED"/>
    <property type="match status" value="1"/>
</dbReference>
<feature type="transmembrane region" description="Helical" evidence="6">
    <location>
        <begin position="474"/>
        <end position="498"/>
    </location>
</feature>
<evidence type="ECO:0000256" key="4">
    <source>
        <dbReference type="ARBA" id="ARBA00022989"/>
    </source>
</evidence>
<proteinExistence type="inferred from homology"/>
<feature type="region of interest" description="Disordered" evidence="7">
    <location>
        <begin position="68"/>
        <end position="130"/>
    </location>
</feature>
<comment type="similarity">
    <text evidence="2 6">Belongs to the TMC family.</text>
</comment>
<evidence type="ECO:0000313" key="9">
    <source>
        <dbReference type="EMBL" id="KAG8432977.1"/>
    </source>
</evidence>